<dbReference type="InterPro" id="IPR032675">
    <property type="entry name" value="LRR_dom_sf"/>
</dbReference>
<feature type="compositionally biased region" description="Polar residues" evidence="1">
    <location>
        <begin position="901"/>
        <end position="914"/>
    </location>
</feature>
<dbReference type="InterPro" id="IPR031943">
    <property type="entry name" value="CARMIL_C"/>
</dbReference>
<dbReference type="Gene3D" id="6.10.140.1850">
    <property type="match status" value="1"/>
</dbReference>
<feature type="compositionally biased region" description="Basic and acidic residues" evidence="1">
    <location>
        <begin position="789"/>
        <end position="800"/>
    </location>
</feature>
<dbReference type="EMBL" id="CM015715">
    <property type="protein sequence ID" value="KAF3689305.1"/>
    <property type="molecule type" value="Genomic_DNA"/>
</dbReference>
<feature type="domain" description="CARMIL C-terminal" evidence="2">
    <location>
        <begin position="327"/>
        <end position="443"/>
    </location>
</feature>
<feature type="region of interest" description="Disordered" evidence="1">
    <location>
        <begin position="1127"/>
        <end position="1199"/>
    </location>
</feature>
<feature type="compositionally biased region" description="Basic and acidic residues" evidence="1">
    <location>
        <begin position="671"/>
        <end position="688"/>
    </location>
</feature>
<dbReference type="Pfam" id="PF16000">
    <property type="entry name" value="CARMIL_C"/>
    <property type="match status" value="1"/>
</dbReference>
<feature type="compositionally biased region" description="Basic and acidic residues" evidence="1">
    <location>
        <begin position="546"/>
        <end position="568"/>
    </location>
</feature>
<evidence type="ECO:0000259" key="2">
    <source>
        <dbReference type="Pfam" id="PF16000"/>
    </source>
</evidence>
<dbReference type="GO" id="GO:0034315">
    <property type="term" value="P:regulation of Arp2/3 complex-mediated actin nucleation"/>
    <property type="evidence" value="ECO:0007669"/>
    <property type="project" value="TreeGrafter"/>
</dbReference>
<feature type="compositionally biased region" description="Basic and acidic residues" evidence="1">
    <location>
        <begin position="387"/>
        <end position="400"/>
    </location>
</feature>
<reference evidence="4" key="2">
    <citation type="submission" date="2019-02" db="EMBL/GenBank/DDBJ databases">
        <title>Opniocepnalus argus Var Kimnra genome.</title>
        <authorList>
            <person name="Zhou C."/>
            <person name="Xiao S."/>
        </authorList>
    </citation>
    <scope>NUCLEOTIDE SEQUENCE [LARGE SCALE GENOMIC DNA]</scope>
</reference>
<sequence>MVGHMTASLKRIFPDSSPGKLLKTITPDLQQRLITFTGAIEEQLNNQPASCGGFSDTYAALCDFNEMQSREEIQWTVDVQQQLTFLLSRSPSLEELLLEDCGLKLDFAIKMAAAMREHTSSALQAINLSGNSIEDKAVSAILARDHLTTLTHLRGTILERPITGQHHDVKWQGHPSMDCLIKENACNAPKISNPELCAGLLDADWEQHTRERIAERERGGGAGEEGGAEGRCGFHQLLSATTLSVTVSRPSPSTSYSLSPSSLNWRWRERRWRKGEVGVVDASAAISQVRGSSFIPPPSQPLLHSIAAQTPEEETTSHGSLYRQEAPFRGCGSSPGPLPSSRSPASLMEPLPTQGQTLRHYTASRPRPHRTHTQPPSSRLQDPVSKVGKETSEGMGRVDEGVEEFFTKKIIPDYALKAQRGESNPAQASPLESRSTPSFSTHFSSSSENITPSSMISVTSYSDTSTKTPFKSTYAQLLSISSTPSAPFPVTTNTLPTKNIKKKFGDFFAFKRARGSRASKGGGADGGEGEGAKVKRTSIADLIRPLREAREREKDKEREKETGARSFKDANISNEATTEGIVAIGHHLAGDVRETLPPAVTSTTTTASNEDTPSYTIITTSPDATTTVLSTLGEAVVVLPDLSPSSLVTPPLTDQEISSGLRKERKLAGSPHEERQLKLTKRSLREGKSQSLILLTGLEPEDKDNPHSKKHVSESTPSFEQRLSVMLHRMGEAKTPPAEPKTGQSKDEELRKANSEGAILEKPQPPPSYMKPRTMSTSSGIWPSQGPHPKPEPLGKKVEETPVGQGDPVKLTVPRVVTVADPRNPMTALDLIRPDPPILLKPALPVRPLGPLPPKPARLPLPTPAASGVVGLHPSSAPPSSSSKERIHVRRDTNDGWPEETTIQNGSQDPSSAASAPFTGKVLLPPVLSRRRSPSPQDRSEKAKSLTDESLPKPCQHMKPVPQRRPASIHEDALAMTQELKAVLQSSPIRFRNRGELTPCTEDPSTASDKNRAQEGKLIAKEQKEELKAVKGKKSCCETKDETRHPIPGLEQAAGSGFSSSTAQAQQEPSPTQLFSPAAALDKSLSTLERPIALTQNLEKSPVSPTCQKKSPSTAAALAQMLEIVLVSPTPQKKTPGTISTASESPENPQKSHPFHKKKGPSTVPAMAELRNRTQEKDGAVTKQHTTKADQRTVSSLFE</sequence>
<evidence type="ECO:0000313" key="3">
    <source>
        <dbReference type="EMBL" id="KAF3689305.1"/>
    </source>
</evidence>
<dbReference type="InterPro" id="IPR051279">
    <property type="entry name" value="PP1-Reg/Actin-Interact_Protein"/>
</dbReference>
<feature type="region of interest" description="Disordered" evidence="1">
    <location>
        <begin position="325"/>
        <end position="400"/>
    </location>
</feature>
<reference evidence="3 4" key="1">
    <citation type="submission" date="2019-02" db="EMBL/GenBank/DDBJ databases">
        <title>Opniocepnalus argus genome.</title>
        <authorList>
            <person name="Zhou C."/>
            <person name="Xiao S."/>
        </authorList>
    </citation>
    <scope>NUCLEOTIDE SEQUENCE [LARGE SCALE GENOMIC DNA]</scope>
    <source>
        <strain evidence="3">OARG1902GOOAL</strain>
        <tissue evidence="3">Muscle</tissue>
    </source>
</reference>
<evidence type="ECO:0000313" key="4">
    <source>
        <dbReference type="Proteomes" id="UP000503349"/>
    </source>
</evidence>
<feature type="region of interest" description="Disordered" evidence="1">
    <location>
        <begin position="1096"/>
        <end position="1115"/>
    </location>
</feature>
<feature type="region of interest" description="Disordered" evidence="1">
    <location>
        <begin position="418"/>
        <end position="453"/>
    </location>
</feature>
<gene>
    <name evidence="3" type="ORF">EXN66_Car004977</name>
</gene>
<feature type="region of interest" description="Disordered" evidence="1">
    <location>
        <begin position="994"/>
        <end position="1075"/>
    </location>
</feature>
<keyword evidence="4" id="KW-1185">Reference proteome</keyword>
<dbReference type="GO" id="GO:0016477">
    <property type="term" value="P:cell migration"/>
    <property type="evidence" value="ECO:0007669"/>
    <property type="project" value="TreeGrafter"/>
</dbReference>
<accession>A0A6G1PGA2</accession>
<dbReference type="PANTHER" id="PTHR24112:SF32">
    <property type="entry name" value="CAPPING PROTEIN, ARP2_3 AND MYOSIN-I LINKER PROTEIN 2"/>
    <property type="match status" value="1"/>
</dbReference>
<feature type="compositionally biased region" description="Pro residues" evidence="1">
    <location>
        <begin position="848"/>
        <end position="863"/>
    </location>
</feature>
<feature type="compositionally biased region" description="Polar residues" evidence="1">
    <location>
        <begin position="421"/>
        <end position="432"/>
    </location>
</feature>
<dbReference type="AlphaFoldDB" id="A0A6G1PGA2"/>
<proteinExistence type="predicted"/>
<dbReference type="Proteomes" id="UP000503349">
    <property type="component" value="Chromosome 4"/>
</dbReference>
<feature type="region of interest" description="Disordered" evidence="1">
    <location>
        <begin position="546"/>
        <end position="569"/>
    </location>
</feature>
<feature type="compositionally biased region" description="Polar residues" evidence="1">
    <location>
        <begin position="1129"/>
        <end position="1151"/>
    </location>
</feature>
<dbReference type="SUPFAM" id="SSF52047">
    <property type="entry name" value="RNI-like"/>
    <property type="match status" value="1"/>
</dbReference>
<organism evidence="3 4">
    <name type="scientific">Channa argus</name>
    <name type="common">Northern snakehead</name>
    <name type="synonym">Ophicephalus argus</name>
    <dbReference type="NCBI Taxonomy" id="215402"/>
    <lineage>
        <taxon>Eukaryota</taxon>
        <taxon>Metazoa</taxon>
        <taxon>Chordata</taxon>
        <taxon>Craniata</taxon>
        <taxon>Vertebrata</taxon>
        <taxon>Euteleostomi</taxon>
        <taxon>Actinopterygii</taxon>
        <taxon>Neopterygii</taxon>
        <taxon>Teleostei</taxon>
        <taxon>Neoteleostei</taxon>
        <taxon>Acanthomorphata</taxon>
        <taxon>Anabantaria</taxon>
        <taxon>Anabantiformes</taxon>
        <taxon>Channoidei</taxon>
        <taxon>Channidae</taxon>
        <taxon>Channa</taxon>
    </lineage>
</organism>
<dbReference type="GO" id="GO:0030027">
    <property type="term" value="C:lamellipodium"/>
    <property type="evidence" value="ECO:0007669"/>
    <property type="project" value="TreeGrafter"/>
</dbReference>
<name>A0A6G1PGA2_CHAAH</name>
<dbReference type="GO" id="GO:0005886">
    <property type="term" value="C:plasma membrane"/>
    <property type="evidence" value="ECO:0007669"/>
    <property type="project" value="TreeGrafter"/>
</dbReference>
<feature type="compositionally biased region" description="Basic and acidic residues" evidence="1">
    <location>
        <begin position="1009"/>
        <end position="1045"/>
    </location>
</feature>
<feature type="compositionally biased region" description="Low complexity" evidence="1">
    <location>
        <begin position="433"/>
        <end position="447"/>
    </location>
</feature>
<feature type="compositionally biased region" description="Basic and acidic residues" evidence="1">
    <location>
        <begin position="1170"/>
        <end position="1180"/>
    </location>
</feature>
<feature type="region of interest" description="Disordered" evidence="1">
    <location>
        <begin position="649"/>
        <end position="718"/>
    </location>
</feature>
<feature type="region of interest" description="Disordered" evidence="1">
    <location>
        <begin position="847"/>
        <end position="966"/>
    </location>
</feature>
<feature type="compositionally biased region" description="Basic and acidic residues" evidence="1">
    <location>
        <begin position="703"/>
        <end position="713"/>
    </location>
</feature>
<protein>
    <submittedName>
        <fullName evidence="3">F-actin-uncapping protein LRRC16A</fullName>
    </submittedName>
</protein>
<dbReference type="Gene3D" id="3.80.10.10">
    <property type="entry name" value="Ribonuclease Inhibitor"/>
    <property type="match status" value="1"/>
</dbReference>
<feature type="region of interest" description="Disordered" evidence="1">
    <location>
        <begin position="730"/>
        <end position="809"/>
    </location>
</feature>
<evidence type="ECO:0000256" key="1">
    <source>
        <dbReference type="SAM" id="MobiDB-lite"/>
    </source>
</evidence>
<feature type="compositionally biased region" description="Basic and acidic residues" evidence="1">
    <location>
        <begin position="883"/>
        <end position="894"/>
    </location>
</feature>
<feature type="compositionally biased region" description="Basic and acidic residues" evidence="1">
    <location>
        <begin position="744"/>
        <end position="754"/>
    </location>
</feature>
<feature type="compositionally biased region" description="Polar residues" evidence="1">
    <location>
        <begin position="1096"/>
        <end position="1114"/>
    </location>
</feature>
<feature type="compositionally biased region" description="Low complexity" evidence="1">
    <location>
        <begin position="332"/>
        <end position="347"/>
    </location>
</feature>
<feature type="compositionally biased region" description="Polar residues" evidence="1">
    <location>
        <begin position="1057"/>
        <end position="1075"/>
    </location>
</feature>
<feature type="compositionally biased region" description="Basic and acidic residues" evidence="1">
    <location>
        <begin position="938"/>
        <end position="951"/>
    </location>
</feature>
<dbReference type="PANTHER" id="PTHR24112">
    <property type="entry name" value="LEUCINE-RICH REPEAT, ISOFORM F-RELATED"/>
    <property type="match status" value="1"/>
</dbReference>